<dbReference type="PROSITE" id="PS50995">
    <property type="entry name" value="HTH_MARR_2"/>
    <property type="match status" value="1"/>
</dbReference>
<evidence type="ECO:0000313" key="2">
    <source>
        <dbReference type="EMBL" id="AKF02954.1"/>
    </source>
</evidence>
<gene>
    <name evidence="2" type="ORF">DB32_000102</name>
</gene>
<dbReference type="EMBL" id="CP011125">
    <property type="protein sequence ID" value="AKF02954.1"/>
    <property type="molecule type" value="Genomic_DNA"/>
</dbReference>
<proteinExistence type="predicted"/>
<evidence type="ECO:0000313" key="3">
    <source>
        <dbReference type="Proteomes" id="UP000034883"/>
    </source>
</evidence>
<evidence type="ECO:0000259" key="1">
    <source>
        <dbReference type="PROSITE" id="PS50995"/>
    </source>
</evidence>
<dbReference type="Gene3D" id="1.10.10.10">
    <property type="entry name" value="Winged helix-like DNA-binding domain superfamily/Winged helix DNA-binding domain"/>
    <property type="match status" value="1"/>
</dbReference>
<dbReference type="GO" id="GO:0006950">
    <property type="term" value="P:response to stress"/>
    <property type="evidence" value="ECO:0007669"/>
    <property type="project" value="TreeGrafter"/>
</dbReference>
<organism evidence="2 3">
    <name type="scientific">Sandaracinus amylolyticus</name>
    <dbReference type="NCBI Taxonomy" id="927083"/>
    <lineage>
        <taxon>Bacteria</taxon>
        <taxon>Pseudomonadati</taxon>
        <taxon>Myxococcota</taxon>
        <taxon>Polyangia</taxon>
        <taxon>Polyangiales</taxon>
        <taxon>Sandaracinaceae</taxon>
        <taxon>Sandaracinus</taxon>
    </lineage>
</organism>
<dbReference type="STRING" id="927083.DB32_000102"/>
<dbReference type="InterPro" id="IPR000835">
    <property type="entry name" value="HTH_MarR-typ"/>
</dbReference>
<accession>A0A0F6SD75</accession>
<name>A0A0F6SD75_9BACT</name>
<dbReference type="PANTHER" id="PTHR33164">
    <property type="entry name" value="TRANSCRIPTIONAL REGULATOR, MARR FAMILY"/>
    <property type="match status" value="1"/>
</dbReference>
<dbReference type="InterPro" id="IPR036388">
    <property type="entry name" value="WH-like_DNA-bd_sf"/>
</dbReference>
<dbReference type="Proteomes" id="UP000034883">
    <property type="component" value="Chromosome"/>
</dbReference>
<dbReference type="InterPro" id="IPR036390">
    <property type="entry name" value="WH_DNA-bd_sf"/>
</dbReference>
<dbReference type="GO" id="GO:0003700">
    <property type="term" value="F:DNA-binding transcription factor activity"/>
    <property type="evidence" value="ECO:0007669"/>
    <property type="project" value="InterPro"/>
</dbReference>
<dbReference type="AlphaFoldDB" id="A0A0F6SD75"/>
<dbReference type="SMART" id="SM00347">
    <property type="entry name" value="HTH_MARR"/>
    <property type="match status" value="1"/>
</dbReference>
<dbReference type="InterPro" id="IPR039422">
    <property type="entry name" value="MarR/SlyA-like"/>
</dbReference>
<dbReference type="Pfam" id="PF12802">
    <property type="entry name" value="MarR_2"/>
    <property type="match status" value="1"/>
</dbReference>
<dbReference type="PANTHER" id="PTHR33164:SF99">
    <property type="entry name" value="MARR FAMILY REGULATORY PROTEIN"/>
    <property type="match status" value="1"/>
</dbReference>
<protein>
    <submittedName>
        <fullName evidence="2">Transcriptional regulator, MarR family protein</fullName>
    </submittedName>
</protein>
<dbReference type="KEGG" id="samy:DB32_000102"/>
<sequence>MTLTRAGTALSGLAVEVFRLNGLLLEAGDRLTAPAGLTSARWQVLGVVEHEPASVADVARAMGLRRQTVQQTADALAREGLVRWKDNPGHARAKLMVVTAKGARALARVHQAHARWANALGRALGTTELEEAARMLRCIAEHLERKEA</sequence>
<reference evidence="2 3" key="1">
    <citation type="submission" date="2015-03" db="EMBL/GenBank/DDBJ databases">
        <title>Genome assembly of Sandaracinus amylolyticus DSM 53668.</title>
        <authorList>
            <person name="Sharma G."/>
            <person name="Subramanian S."/>
        </authorList>
    </citation>
    <scope>NUCLEOTIDE SEQUENCE [LARGE SCALE GENOMIC DNA]</scope>
    <source>
        <strain evidence="2 3">DSM 53668</strain>
    </source>
</reference>
<dbReference type="SUPFAM" id="SSF46785">
    <property type="entry name" value="Winged helix' DNA-binding domain"/>
    <property type="match status" value="1"/>
</dbReference>
<dbReference type="RefSeq" id="WP_053230442.1">
    <property type="nucleotide sequence ID" value="NZ_CP011125.1"/>
</dbReference>
<feature type="domain" description="HTH marR-type" evidence="1">
    <location>
        <begin position="1"/>
        <end position="141"/>
    </location>
</feature>
<keyword evidence="3" id="KW-1185">Reference proteome</keyword>
<dbReference type="OrthoDB" id="5511415at2"/>